<feature type="domain" description="Poly(A) RNA polymerase mitochondrial-like central palm" evidence="12">
    <location>
        <begin position="371"/>
        <end position="516"/>
    </location>
</feature>
<comment type="subcellular location">
    <subcellularLocation>
        <location evidence="3">Cytoplasm</location>
    </subcellularLocation>
</comment>
<dbReference type="GO" id="GO:0031123">
    <property type="term" value="P:RNA 3'-end processing"/>
    <property type="evidence" value="ECO:0007669"/>
    <property type="project" value="TreeGrafter"/>
</dbReference>
<evidence type="ECO:0000256" key="5">
    <source>
        <dbReference type="ARBA" id="ARBA00022679"/>
    </source>
</evidence>
<dbReference type="Pfam" id="PF03828">
    <property type="entry name" value="PAP_assoc"/>
    <property type="match status" value="1"/>
</dbReference>
<comment type="cofactor">
    <cofactor evidence="1">
        <name>Mn(2+)</name>
        <dbReference type="ChEBI" id="CHEBI:29035"/>
    </cofactor>
</comment>
<reference evidence="13" key="1">
    <citation type="journal article" date="2020" name="G3 (Bethesda)">
        <title>High-Quality Assemblies for Three Invasive Social Wasps from the &lt;i&gt;Vespula&lt;/i&gt; Genus.</title>
        <authorList>
            <person name="Harrop T.W.R."/>
            <person name="Guhlin J."/>
            <person name="McLaughlin G.M."/>
            <person name="Permina E."/>
            <person name="Stockwell P."/>
            <person name="Gilligan J."/>
            <person name="Le Lec M.F."/>
            <person name="Gruber M.A.M."/>
            <person name="Quinn O."/>
            <person name="Lovegrove M."/>
            <person name="Duncan E.J."/>
            <person name="Remnant E.J."/>
            <person name="Van Eeckhoven J."/>
            <person name="Graham B."/>
            <person name="Knapp R.A."/>
            <person name="Langford K.W."/>
            <person name="Kronenberg Z."/>
            <person name="Press M.O."/>
            <person name="Eacker S.M."/>
            <person name="Wilson-Rankin E.E."/>
            <person name="Purcell J."/>
            <person name="Lester P.J."/>
            <person name="Dearden P.K."/>
        </authorList>
    </citation>
    <scope>NUCLEOTIDE SEQUENCE</scope>
    <source>
        <strain evidence="13">Linc-1</strain>
    </source>
</reference>
<name>A0A834JBE8_VESGE</name>
<dbReference type="InterPro" id="IPR054708">
    <property type="entry name" value="MTPAP-like_central"/>
</dbReference>
<keyword evidence="10" id="KW-0812">Transmembrane</keyword>
<feature type="compositionally biased region" description="Polar residues" evidence="9">
    <location>
        <begin position="210"/>
        <end position="232"/>
    </location>
</feature>
<accession>A0A834JBE8</accession>
<dbReference type="GO" id="GO:1990817">
    <property type="term" value="F:poly(A) RNA polymerase activity"/>
    <property type="evidence" value="ECO:0007669"/>
    <property type="project" value="TreeGrafter"/>
</dbReference>
<evidence type="ECO:0000313" key="13">
    <source>
        <dbReference type="EMBL" id="KAF7385498.1"/>
    </source>
</evidence>
<evidence type="ECO:0000256" key="6">
    <source>
        <dbReference type="ARBA" id="ARBA00022723"/>
    </source>
</evidence>
<dbReference type="SUPFAM" id="SSF81301">
    <property type="entry name" value="Nucleotidyltransferase"/>
    <property type="match status" value="1"/>
</dbReference>
<dbReference type="EMBL" id="JACSDZ010000016">
    <property type="protein sequence ID" value="KAF7385498.1"/>
    <property type="molecule type" value="Genomic_DNA"/>
</dbReference>
<dbReference type="SUPFAM" id="SSF81631">
    <property type="entry name" value="PAP/OAS1 substrate-binding domain"/>
    <property type="match status" value="1"/>
</dbReference>
<proteinExistence type="inferred from homology"/>
<keyword evidence="10" id="KW-1133">Transmembrane helix</keyword>
<evidence type="ECO:0000259" key="11">
    <source>
        <dbReference type="Pfam" id="PF03828"/>
    </source>
</evidence>
<feature type="compositionally biased region" description="Basic residues" evidence="9">
    <location>
        <begin position="184"/>
        <end position="195"/>
    </location>
</feature>
<dbReference type="PANTHER" id="PTHR12271:SF40">
    <property type="entry name" value="POLY(A) RNA POLYMERASE GLD2"/>
    <property type="match status" value="1"/>
</dbReference>
<evidence type="ECO:0000256" key="7">
    <source>
        <dbReference type="ARBA" id="ARBA00022842"/>
    </source>
</evidence>
<feature type="domain" description="PAP-associated" evidence="11">
    <location>
        <begin position="607"/>
        <end position="666"/>
    </location>
</feature>
<comment type="caution">
    <text evidence="13">The sequence shown here is derived from an EMBL/GenBank/DDBJ whole genome shotgun (WGS) entry which is preliminary data.</text>
</comment>
<keyword evidence="10" id="KW-0472">Membrane</keyword>
<keyword evidence="5" id="KW-0808">Transferase</keyword>
<evidence type="ECO:0000256" key="10">
    <source>
        <dbReference type="SAM" id="Phobius"/>
    </source>
</evidence>
<dbReference type="InterPro" id="IPR043519">
    <property type="entry name" value="NT_sf"/>
</dbReference>
<evidence type="ECO:0000256" key="8">
    <source>
        <dbReference type="ARBA" id="ARBA00038491"/>
    </source>
</evidence>
<dbReference type="Gene3D" id="3.30.460.10">
    <property type="entry name" value="Beta Polymerase, domain 2"/>
    <property type="match status" value="1"/>
</dbReference>
<dbReference type="AlphaFoldDB" id="A0A834JBE8"/>
<dbReference type="Pfam" id="PF22600">
    <property type="entry name" value="MTPAP-like_central"/>
    <property type="match status" value="1"/>
</dbReference>
<dbReference type="InterPro" id="IPR002058">
    <property type="entry name" value="PAP_assoc"/>
</dbReference>
<dbReference type="GO" id="GO:0005737">
    <property type="term" value="C:cytoplasm"/>
    <property type="evidence" value="ECO:0007669"/>
    <property type="project" value="UniProtKB-SubCell"/>
</dbReference>
<feature type="region of interest" description="Disordered" evidence="9">
    <location>
        <begin position="148"/>
        <end position="195"/>
    </location>
</feature>
<feature type="region of interest" description="Disordered" evidence="9">
    <location>
        <begin position="209"/>
        <end position="241"/>
    </location>
</feature>
<dbReference type="Proteomes" id="UP000617340">
    <property type="component" value="Unassembled WGS sequence"/>
</dbReference>
<dbReference type="PANTHER" id="PTHR12271">
    <property type="entry name" value="POLY A POLYMERASE CID PAP -RELATED"/>
    <property type="match status" value="1"/>
</dbReference>
<keyword evidence="6" id="KW-0479">Metal-binding</keyword>
<keyword evidence="14" id="KW-1185">Reference proteome</keyword>
<feature type="transmembrane region" description="Helical" evidence="10">
    <location>
        <begin position="44"/>
        <end position="61"/>
    </location>
</feature>
<evidence type="ECO:0000256" key="1">
    <source>
        <dbReference type="ARBA" id="ARBA00001936"/>
    </source>
</evidence>
<evidence type="ECO:0000256" key="9">
    <source>
        <dbReference type="SAM" id="MobiDB-lite"/>
    </source>
</evidence>
<feature type="transmembrane region" description="Helical" evidence="10">
    <location>
        <begin position="12"/>
        <end position="32"/>
    </location>
</feature>
<gene>
    <name evidence="13" type="ORF">HZH68_013928</name>
</gene>
<keyword evidence="4" id="KW-0963">Cytoplasm</keyword>
<keyword evidence="7" id="KW-0460">Magnesium</keyword>
<comment type="similarity">
    <text evidence="8">Belongs to the DNA polymerase type-B-like family. GLD2 subfamily.</text>
</comment>
<evidence type="ECO:0000256" key="2">
    <source>
        <dbReference type="ARBA" id="ARBA00001946"/>
    </source>
</evidence>
<protein>
    <submittedName>
        <fullName evidence="13">Uncharacterized protein</fullName>
    </submittedName>
</protein>
<evidence type="ECO:0000256" key="3">
    <source>
        <dbReference type="ARBA" id="ARBA00004496"/>
    </source>
</evidence>
<dbReference type="GO" id="GO:0046872">
    <property type="term" value="F:metal ion binding"/>
    <property type="evidence" value="ECO:0007669"/>
    <property type="project" value="UniProtKB-KW"/>
</dbReference>
<evidence type="ECO:0000259" key="12">
    <source>
        <dbReference type="Pfam" id="PF22600"/>
    </source>
</evidence>
<comment type="cofactor">
    <cofactor evidence="2">
        <name>Mg(2+)</name>
        <dbReference type="ChEBI" id="CHEBI:18420"/>
    </cofactor>
</comment>
<sequence>MCLSENNTEAKLFAFISCALNILDIAVQRSFVTQFSVALELSRASFLVLFNTILIMYHTMYPPQMMVQIMGGQHASGQYLSTPTQMVHINSTNVLSPAEYTQYIPDVSGHNRHHMMQTGSYPLELLQLMGVEIPSLRHIDYVSNVGTGSGSGNWPRRIIPPNNTSPLQPPLHLNFRPSNNNSIKKQHWSNKTSKKSSYRENFLYNDKYNSDSGFSSRSPTPSKYQADSSQNESSDERDSITSSIERGIKKLHRVQSDYSIVNNKITEEGFISSASAHQFYQNQRPVNYYPAFSTPRSLQNYQNKRRYHTGKGSPPPQRSQRGKKFTGVILPGYSMFPRCYTAPDRFLARSHLIEVNYTPADLITGTVWDKLSQDIWKKFITNQQTEVVYRNKMNLWKYLYVLIKGTFPKYGLFLVGSTMNGFGSDNSDVDMCLLVRHTEMDQRNEAIAHLEQILRMSLIRNLYRLFVLDIITQLELIQAKVPILKFHDAMQNLEVDLNCNNAVGIRNTHLLYCYSQIDWRVRPLVLVVKLWAQCQNINDAKNMTISSYSLVLMVIHFLQCGVNPPVLPCLHSLYVGKFGPHTDIHSIDINEKLNIPHTWFYPTNRQSLGELFVEFFRYYVTFNQYAISVRLARKIPIDECRRARSLKNDPHQWKCLCIEEPFDLTNTARSVYDPDVFARIKQIFDCTYQKLKEGHNLASIFVKVNTISSFAMT</sequence>
<evidence type="ECO:0000313" key="14">
    <source>
        <dbReference type="Proteomes" id="UP000617340"/>
    </source>
</evidence>
<organism evidence="13 14">
    <name type="scientific">Vespula germanica</name>
    <name type="common">German yellow jacket</name>
    <name type="synonym">Paravespula germanica</name>
    <dbReference type="NCBI Taxonomy" id="30212"/>
    <lineage>
        <taxon>Eukaryota</taxon>
        <taxon>Metazoa</taxon>
        <taxon>Ecdysozoa</taxon>
        <taxon>Arthropoda</taxon>
        <taxon>Hexapoda</taxon>
        <taxon>Insecta</taxon>
        <taxon>Pterygota</taxon>
        <taxon>Neoptera</taxon>
        <taxon>Endopterygota</taxon>
        <taxon>Hymenoptera</taxon>
        <taxon>Apocrita</taxon>
        <taxon>Aculeata</taxon>
        <taxon>Vespoidea</taxon>
        <taxon>Vespidae</taxon>
        <taxon>Vespinae</taxon>
        <taxon>Vespula</taxon>
    </lineage>
</organism>
<dbReference type="Gene3D" id="1.10.1410.10">
    <property type="match status" value="1"/>
</dbReference>
<evidence type="ECO:0000256" key="4">
    <source>
        <dbReference type="ARBA" id="ARBA00022490"/>
    </source>
</evidence>
<dbReference type="CDD" id="cd05402">
    <property type="entry name" value="NT_PAP_TUTase"/>
    <property type="match status" value="1"/>
</dbReference>